<dbReference type="EMBL" id="OOIL02000370">
    <property type="protein sequence ID" value="VFQ64183.1"/>
    <property type="molecule type" value="Genomic_DNA"/>
</dbReference>
<reference evidence="2 3" key="1">
    <citation type="submission" date="2018-04" db="EMBL/GenBank/DDBJ databases">
        <authorList>
            <person name="Vogel A."/>
        </authorList>
    </citation>
    <scope>NUCLEOTIDE SEQUENCE [LARGE SCALE GENOMIC DNA]</scope>
</reference>
<feature type="region of interest" description="Disordered" evidence="1">
    <location>
        <begin position="1"/>
        <end position="97"/>
    </location>
</feature>
<accession>A0A484KED3</accession>
<evidence type="ECO:0000313" key="2">
    <source>
        <dbReference type="EMBL" id="VFQ64183.1"/>
    </source>
</evidence>
<sequence>MKGQVIVSDEISSPGGVFMDDAQPKGPVNPTTAPSSMVLGTTDLGFNPSAPGMVSSDPTPGSTKSPPSLADHLRSYITPHEPSDAEEVRGLAAPPNNPADAELPLCYEISLILLVSHRFSLEAWAQFEQNWGSIKG</sequence>
<keyword evidence="3" id="KW-1185">Reference proteome</keyword>
<proteinExistence type="predicted"/>
<dbReference type="AlphaFoldDB" id="A0A484KED3"/>
<protein>
    <submittedName>
        <fullName evidence="2">Uncharacterized protein</fullName>
    </submittedName>
</protein>
<evidence type="ECO:0000256" key="1">
    <source>
        <dbReference type="SAM" id="MobiDB-lite"/>
    </source>
</evidence>
<organism evidence="2 3">
    <name type="scientific">Cuscuta campestris</name>
    <dbReference type="NCBI Taxonomy" id="132261"/>
    <lineage>
        <taxon>Eukaryota</taxon>
        <taxon>Viridiplantae</taxon>
        <taxon>Streptophyta</taxon>
        <taxon>Embryophyta</taxon>
        <taxon>Tracheophyta</taxon>
        <taxon>Spermatophyta</taxon>
        <taxon>Magnoliopsida</taxon>
        <taxon>eudicotyledons</taxon>
        <taxon>Gunneridae</taxon>
        <taxon>Pentapetalae</taxon>
        <taxon>asterids</taxon>
        <taxon>lamiids</taxon>
        <taxon>Solanales</taxon>
        <taxon>Convolvulaceae</taxon>
        <taxon>Cuscuteae</taxon>
        <taxon>Cuscuta</taxon>
        <taxon>Cuscuta subgen. Grammica</taxon>
        <taxon>Cuscuta sect. Cleistogrammica</taxon>
    </lineage>
</organism>
<feature type="compositionally biased region" description="Polar residues" evidence="1">
    <location>
        <begin position="56"/>
        <end position="66"/>
    </location>
</feature>
<gene>
    <name evidence="2" type="ORF">CCAM_LOCUS5959</name>
</gene>
<dbReference type="Proteomes" id="UP000595140">
    <property type="component" value="Unassembled WGS sequence"/>
</dbReference>
<evidence type="ECO:0000313" key="3">
    <source>
        <dbReference type="Proteomes" id="UP000595140"/>
    </source>
</evidence>
<feature type="compositionally biased region" description="Polar residues" evidence="1">
    <location>
        <begin position="29"/>
        <end position="39"/>
    </location>
</feature>
<name>A0A484KED3_9ASTE</name>